<dbReference type="PANTHER" id="PTHR23323:SF26">
    <property type="entry name" value="VACUOLAR PROTEIN SORTING-ASSOCIATED PROTEIN 18 HOMOLOG"/>
    <property type="match status" value="1"/>
</dbReference>
<feature type="non-terminal residue" evidence="7">
    <location>
        <position position="770"/>
    </location>
</feature>
<dbReference type="Pfam" id="PF05131">
    <property type="entry name" value="Pep3_Vps18"/>
    <property type="match status" value="1"/>
</dbReference>
<feature type="compositionally biased region" description="Basic and acidic residues" evidence="5">
    <location>
        <begin position="1"/>
        <end position="11"/>
    </location>
</feature>
<comment type="caution">
    <text evidence="7">The sequence shown here is derived from an EMBL/GenBank/DDBJ whole genome shotgun (WGS) entry which is preliminary data.</text>
</comment>
<dbReference type="InterPro" id="IPR000547">
    <property type="entry name" value="Clathrin_H-chain/VPS_repeat"/>
</dbReference>
<evidence type="ECO:0000256" key="4">
    <source>
        <dbReference type="PROSITE-ProRule" id="PRU01006"/>
    </source>
</evidence>
<keyword evidence="2" id="KW-0863">Zinc-finger</keyword>
<evidence type="ECO:0000256" key="3">
    <source>
        <dbReference type="ARBA" id="ARBA00022833"/>
    </source>
</evidence>
<feature type="repeat" description="CHCR" evidence="4">
    <location>
        <begin position="654"/>
        <end position="770"/>
    </location>
</feature>
<evidence type="ECO:0000256" key="5">
    <source>
        <dbReference type="SAM" id="MobiDB-lite"/>
    </source>
</evidence>
<evidence type="ECO:0000313" key="8">
    <source>
        <dbReference type="Proteomes" id="UP001527925"/>
    </source>
</evidence>
<name>A0ABR4MX20_9FUNG</name>
<reference evidence="7 8" key="1">
    <citation type="submission" date="2023-09" db="EMBL/GenBank/DDBJ databases">
        <title>Pangenome analysis of Batrachochytrium dendrobatidis and related Chytrids.</title>
        <authorList>
            <person name="Yacoub M.N."/>
            <person name="Stajich J.E."/>
            <person name="James T.Y."/>
        </authorList>
    </citation>
    <scope>NUCLEOTIDE SEQUENCE [LARGE SCALE GENOMIC DNA]</scope>
    <source>
        <strain evidence="7 8">JEL0888</strain>
    </source>
</reference>
<keyword evidence="3" id="KW-0862">Zinc</keyword>
<accession>A0ABR4MX20</accession>
<dbReference type="EMBL" id="JADGIZ020000087">
    <property type="protein sequence ID" value="KAL2911816.1"/>
    <property type="molecule type" value="Genomic_DNA"/>
</dbReference>
<evidence type="ECO:0000259" key="6">
    <source>
        <dbReference type="Pfam" id="PF05131"/>
    </source>
</evidence>
<dbReference type="PANTHER" id="PTHR23323">
    <property type="entry name" value="VACUOLAR PROTEIN SORTING-ASSOCIATED PROTEIN"/>
    <property type="match status" value="1"/>
</dbReference>
<gene>
    <name evidence="7" type="primary">PEP3</name>
    <name evidence="7" type="ORF">HK105_208749</name>
</gene>
<organism evidence="7 8">
    <name type="scientific">Polyrhizophydium stewartii</name>
    <dbReference type="NCBI Taxonomy" id="2732419"/>
    <lineage>
        <taxon>Eukaryota</taxon>
        <taxon>Fungi</taxon>
        <taxon>Fungi incertae sedis</taxon>
        <taxon>Chytridiomycota</taxon>
        <taxon>Chytridiomycota incertae sedis</taxon>
        <taxon>Chytridiomycetes</taxon>
        <taxon>Rhizophydiales</taxon>
        <taxon>Rhizophydiales incertae sedis</taxon>
        <taxon>Polyrhizophydium</taxon>
    </lineage>
</organism>
<dbReference type="InterPro" id="IPR007810">
    <property type="entry name" value="Pep3/Vps18_beta-prop"/>
</dbReference>
<protein>
    <submittedName>
        <fullName evidence="7">Tethering complex subunit</fullName>
    </submittedName>
</protein>
<keyword evidence="8" id="KW-1185">Reference proteome</keyword>
<feature type="domain" description="Pep3/Vps18 beta-propeller" evidence="6">
    <location>
        <begin position="48"/>
        <end position="411"/>
    </location>
</feature>
<evidence type="ECO:0000256" key="1">
    <source>
        <dbReference type="ARBA" id="ARBA00022723"/>
    </source>
</evidence>
<dbReference type="Proteomes" id="UP001527925">
    <property type="component" value="Unassembled WGS sequence"/>
</dbReference>
<feature type="region of interest" description="Disordered" evidence="5">
    <location>
        <begin position="1"/>
        <end position="23"/>
    </location>
</feature>
<sequence length="770" mass="86583">MSLLDHFEDPAPRALASPAAAPRSSLQLELAPDVHRRSAHTDGDAGPPKFMLDKVQFSFPDELQCVTVASNMLAVALRTFTAPKEQTRLRLLRIDLDKPDAIEDIVFVTKQRDDAIQAVFYSPLAHHLIISCYSGDNYYLHERWNKPHLLSKIRGVRITSVAWGPGESAETTGPLLLGSAQGHVFETELNPREDFFKKEERYFAQVFSLHRDAPIVGIHVEQLSRGNSRFLIAIASTSRIYQFVGDSRPSDSGFFASFFARLDGSNDFQEMPGNLGASTVRTIRTKQPDGSLVTALGWMTGTGVYIGKIATGGYTHKDATIESPQVFPYAAPDSRSQSSLVNSLVSFILSDFHFVLLLEDSIVAISTLDSQIVAWESIPLAMDERVLGMASDESRRTYWVHTNLSLYELIVTDEDRDLWKIYLDKKNYELASEYAKTPEQRGIVKEKQADHLFAQKQYAAAAGLYAETDLSFEDVCLRFVSLKEDAALAVYLRKKLSLLRRQDLTQTTLIGTWLMELLAGKLCASEQASDALAHQLKLSPELEQQIRPSLDSARQEFDSLTIQLRSLLSEYKDRLHHPTVYNLLGSHGRTAELIYFAELISDWDRLVTFFIEHHEWHKALEVISRQDSVDFYYKHSSVLIQHIPREVIGLWMKVPSLNPRFLMPSMLNLSSSGSALPASRAALIGYLEYLVSSGNRDRVIQNFLMQLYAADSTPDNETPVLAFVNSQRESPLFDVPYSLRVCLQRGLMQSAVQLYAIMGLFDEAVDLALK</sequence>
<proteinExistence type="predicted"/>
<feature type="compositionally biased region" description="Low complexity" evidence="5">
    <location>
        <begin position="12"/>
        <end position="23"/>
    </location>
</feature>
<keyword evidence="1" id="KW-0479">Metal-binding</keyword>
<evidence type="ECO:0000256" key="2">
    <source>
        <dbReference type="ARBA" id="ARBA00022771"/>
    </source>
</evidence>
<evidence type="ECO:0000313" key="7">
    <source>
        <dbReference type="EMBL" id="KAL2911816.1"/>
    </source>
</evidence>
<dbReference type="PROSITE" id="PS50236">
    <property type="entry name" value="CHCR"/>
    <property type="match status" value="1"/>
</dbReference>